<dbReference type="Proteomes" id="UP000665561">
    <property type="component" value="Unassembled WGS sequence"/>
</dbReference>
<dbReference type="Pfam" id="PF06441">
    <property type="entry name" value="EHN"/>
    <property type="match status" value="1"/>
</dbReference>
<keyword evidence="3 5" id="KW-0378">Hydrolase</keyword>
<dbReference type="GO" id="GO:0016787">
    <property type="term" value="F:hydrolase activity"/>
    <property type="evidence" value="ECO:0007669"/>
    <property type="project" value="UniProtKB-KW"/>
</dbReference>
<gene>
    <name evidence="5" type="ORF">GT019_16580</name>
</gene>
<dbReference type="RefSeq" id="WP_161744301.1">
    <property type="nucleotide sequence ID" value="NZ_JAAAMV010000012.1"/>
</dbReference>
<keyword evidence="6" id="KW-1185">Reference proteome</keyword>
<dbReference type="InterPro" id="IPR010497">
    <property type="entry name" value="Epoxide_hydro_N"/>
</dbReference>
<dbReference type="EMBL" id="JAAAMV010000012">
    <property type="protein sequence ID" value="NBD25499.1"/>
    <property type="molecule type" value="Genomic_DNA"/>
</dbReference>
<evidence type="ECO:0000256" key="2">
    <source>
        <dbReference type="ARBA" id="ARBA00022797"/>
    </source>
</evidence>
<name>A0ABW9XT34_9BACL</name>
<dbReference type="InterPro" id="IPR000639">
    <property type="entry name" value="Epox_hydrolase-like"/>
</dbReference>
<accession>A0ABW9XT34</accession>
<protein>
    <submittedName>
        <fullName evidence="5">Alpha/beta fold hydrolase</fullName>
    </submittedName>
</protein>
<comment type="similarity">
    <text evidence="1">Belongs to the peptidase S33 family.</text>
</comment>
<dbReference type="PIRSF" id="PIRSF001112">
    <property type="entry name" value="Epoxide_hydrolase"/>
    <property type="match status" value="1"/>
</dbReference>
<evidence type="ECO:0000313" key="5">
    <source>
        <dbReference type="EMBL" id="NBD25499.1"/>
    </source>
</evidence>
<dbReference type="InterPro" id="IPR016292">
    <property type="entry name" value="Epoxide_hydrolase"/>
</dbReference>
<dbReference type="InterPro" id="IPR029058">
    <property type="entry name" value="AB_hydrolase_fold"/>
</dbReference>
<proteinExistence type="inferred from homology"/>
<organism evidence="5 6">
    <name type="scientific">Paenibacillus glycinis</name>
    <dbReference type="NCBI Taxonomy" id="2697035"/>
    <lineage>
        <taxon>Bacteria</taxon>
        <taxon>Bacillati</taxon>
        <taxon>Bacillota</taxon>
        <taxon>Bacilli</taxon>
        <taxon>Bacillales</taxon>
        <taxon>Paenibacillaceae</taxon>
        <taxon>Paenibacillus</taxon>
    </lineage>
</organism>
<sequence>MTRTTIQTTAIRPFQVSIPEAELTDLRNRIYATRWPEKETVSDQSQGTQLATMQELARYWANEYDWRKIEAKINAVPHFLTELDGLDIHFIHVRSKHANAMPILIAHGWPGSIIEQMKLIEPLTDPTAHGGSESDAFHVVIPSMPGYGFSGKPTATGWDPERIARAYGELMTRLGYEKYVAQGGDWGAIVVDAMGVQEPKGLLGIHTNMAKVIPPEVDAAIWSGNPLPPGLSDEEKKACDQVRENKFYYAFFMGTRPQSLTGLADSPVGLAAFMLDHDWKSLALISRSFAGVQEGLTRDDVLDNITLFWLTNSAISAARIYWENKSSFFAVQGVKLPVAVSVFPDELFEAPKSWTEKAYPNLIHYNRLPRGGHFAAWEQPEFMTSEIRAGLRSLR</sequence>
<dbReference type="SUPFAM" id="SSF53474">
    <property type="entry name" value="alpha/beta-Hydrolases"/>
    <property type="match status" value="1"/>
</dbReference>
<dbReference type="PANTHER" id="PTHR21661">
    <property type="entry name" value="EPOXIDE HYDROLASE 1-RELATED"/>
    <property type="match status" value="1"/>
</dbReference>
<dbReference type="PRINTS" id="PR00412">
    <property type="entry name" value="EPOXHYDRLASE"/>
</dbReference>
<dbReference type="Gene3D" id="3.40.50.1820">
    <property type="entry name" value="alpha/beta hydrolase"/>
    <property type="match status" value="1"/>
</dbReference>
<feature type="domain" description="Epoxide hydrolase N-terminal" evidence="4">
    <location>
        <begin position="11"/>
        <end position="115"/>
    </location>
</feature>
<evidence type="ECO:0000259" key="4">
    <source>
        <dbReference type="Pfam" id="PF06441"/>
    </source>
</evidence>
<reference evidence="5 6" key="1">
    <citation type="submission" date="2020-01" db="EMBL/GenBank/DDBJ databases">
        <title>Paenibacillus soybeanensis sp. nov. isolated from the nodules of soybean (Glycine max(L.) Merr).</title>
        <authorList>
            <person name="Wang H."/>
        </authorList>
    </citation>
    <scope>NUCLEOTIDE SEQUENCE [LARGE SCALE GENOMIC DNA]</scope>
    <source>
        <strain evidence="5 6">T1</strain>
    </source>
</reference>
<keyword evidence="2" id="KW-0058">Aromatic hydrocarbons catabolism</keyword>
<evidence type="ECO:0000256" key="1">
    <source>
        <dbReference type="ARBA" id="ARBA00010088"/>
    </source>
</evidence>
<evidence type="ECO:0000313" key="6">
    <source>
        <dbReference type="Proteomes" id="UP000665561"/>
    </source>
</evidence>
<comment type="caution">
    <text evidence="5">The sequence shown here is derived from an EMBL/GenBank/DDBJ whole genome shotgun (WGS) entry which is preliminary data.</text>
</comment>
<evidence type="ECO:0000256" key="3">
    <source>
        <dbReference type="ARBA" id="ARBA00022801"/>
    </source>
</evidence>
<dbReference type="PANTHER" id="PTHR21661:SF35">
    <property type="entry name" value="EPOXIDE HYDROLASE"/>
    <property type="match status" value="1"/>
</dbReference>